<comment type="caution">
    <text evidence="3">The sequence shown here is derived from an EMBL/GenBank/DDBJ whole genome shotgun (WGS) entry which is preliminary data.</text>
</comment>
<gene>
    <name evidence="3" type="ORF">GC096_22050</name>
</gene>
<dbReference type="Pfam" id="PF00483">
    <property type="entry name" value="NTP_transferase"/>
    <property type="match status" value="1"/>
</dbReference>
<evidence type="ECO:0000259" key="1">
    <source>
        <dbReference type="Pfam" id="PF00483"/>
    </source>
</evidence>
<evidence type="ECO:0000313" key="3">
    <source>
        <dbReference type="EMBL" id="NOU66733.1"/>
    </source>
</evidence>
<dbReference type="Pfam" id="PF01050">
    <property type="entry name" value="MannoseP_isomer"/>
    <property type="match status" value="1"/>
</dbReference>
<keyword evidence="4" id="KW-1185">Reference proteome</keyword>
<dbReference type="Proteomes" id="UP000653578">
    <property type="component" value="Unassembled WGS sequence"/>
</dbReference>
<reference evidence="3 4" key="1">
    <citation type="submission" date="2019-10" db="EMBL/GenBank/DDBJ databases">
        <title>Description of Paenibacillus humi sp. nov.</title>
        <authorList>
            <person name="Carlier A."/>
            <person name="Qi S."/>
        </authorList>
    </citation>
    <scope>NUCLEOTIDE SEQUENCE [LARGE SCALE GENOMIC DNA]</scope>
    <source>
        <strain evidence="3 4">LMG 31461</strain>
    </source>
</reference>
<accession>A0ABX1XE29</accession>
<dbReference type="RefSeq" id="WP_171633275.1">
    <property type="nucleotide sequence ID" value="NZ_WHNY01000065.1"/>
</dbReference>
<dbReference type="PANTHER" id="PTHR46390:SF1">
    <property type="entry name" value="MANNOSE-1-PHOSPHATE GUANYLYLTRANSFERASE"/>
    <property type="match status" value="1"/>
</dbReference>
<dbReference type="EMBL" id="WHNY01000065">
    <property type="protein sequence ID" value="NOU66733.1"/>
    <property type="molecule type" value="Genomic_DNA"/>
</dbReference>
<organism evidence="3 4">
    <name type="scientific">Paenibacillus plantarum</name>
    <dbReference type="NCBI Taxonomy" id="2654975"/>
    <lineage>
        <taxon>Bacteria</taxon>
        <taxon>Bacillati</taxon>
        <taxon>Bacillota</taxon>
        <taxon>Bacilli</taxon>
        <taxon>Bacillales</taxon>
        <taxon>Paenibacillaceae</taxon>
        <taxon>Paenibacillus</taxon>
    </lineage>
</organism>
<dbReference type="InterPro" id="IPR001538">
    <property type="entry name" value="Man6P_isomerase-2_C"/>
</dbReference>
<feature type="domain" description="Mannose-6-phosphate isomerase type II C-terminal" evidence="2">
    <location>
        <begin position="340"/>
        <end position="442"/>
    </location>
</feature>
<keyword evidence="3" id="KW-0808">Transferase</keyword>
<dbReference type="InterPro" id="IPR005835">
    <property type="entry name" value="NTP_transferase_dom"/>
</dbReference>
<protein>
    <submittedName>
        <fullName evidence="3">Mannose-1-phosphate guanylyltransferase</fullName>
    </submittedName>
</protein>
<dbReference type="GO" id="GO:0016779">
    <property type="term" value="F:nucleotidyltransferase activity"/>
    <property type="evidence" value="ECO:0007669"/>
    <property type="project" value="UniProtKB-KW"/>
</dbReference>
<sequence length="454" mass="51550">MKLVLLSGGSGKRLWPLSNDARSKQFLKVLSNKEGSMESMVQRVWRQIDSNGLSHDTYISTSKAQVQMLHSQLGKEVPLIVEPERRDTLPAIALACVYLFTEQGVSEDETICILPVDPYVEERFFQQMGALSNVLQESGSEISLIGVKPTYPSTKYGYILPREQMSDDSWFHVEKFVEKPTEDNAEELILRNALWNCGVFAFRLGYILDILKAQGLPLDYSELLLGFSEMPKISFDYAVVEKASRIAVLPYDGYWRDLGTWNTLTDEMKDTLVGKGRISHDSHNTHLINELDIPIVVLGISNVVIAASPDGILVSDKLASPRLKEMVSDFQQQPMYEETSWGSYRILDHSIVDGKMETLTRRIHLKQGNNLSYQFHNRRREVWTVLSGEGEFVLDQSFKQIRAGDIVDIPMGIGHALKAISDLVFMEIQMGSELLEEDIARVTWNWEEILQRTL</sequence>
<dbReference type="InterPro" id="IPR029044">
    <property type="entry name" value="Nucleotide-diphossugar_trans"/>
</dbReference>
<proteinExistence type="predicted"/>
<name>A0ABX1XE29_9BACL</name>
<keyword evidence="3" id="KW-0548">Nucleotidyltransferase</keyword>
<dbReference type="SUPFAM" id="SSF53448">
    <property type="entry name" value="Nucleotide-diphospho-sugar transferases"/>
    <property type="match status" value="1"/>
</dbReference>
<dbReference type="Gene3D" id="3.90.550.10">
    <property type="entry name" value="Spore Coat Polysaccharide Biosynthesis Protein SpsA, Chain A"/>
    <property type="match status" value="1"/>
</dbReference>
<dbReference type="Gene3D" id="2.60.120.10">
    <property type="entry name" value="Jelly Rolls"/>
    <property type="match status" value="1"/>
</dbReference>
<dbReference type="InterPro" id="IPR011051">
    <property type="entry name" value="RmlC_Cupin_sf"/>
</dbReference>
<dbReference type="PANTHER" id="PTHR46390">
    <property type="entry name" value="MANNOSE-1-PHOSPHATE GUANYLYLTRANSFERASE"/>
    <property type="match status" value="1"/>
</dbReference>
<dbReference type="InterPro" id="IPR014710">
    <property type="entry name" value="RmlC-like_jellyroll"/>
</dbReference>
<dbReference type="SUPFAM" id="SSF51182">
    <property type="entry name" value="RmlC-like cupins"/>
    <property type="match status" value="1"/>
</dbReference>
<dbReference type="InterPro" id="IPR051161">
    <property type="entry name" value="Mannose-6P_isomerase_type2"/>
</dbReference>
<feature type="domain" description="Nucleotidyl transferase" evidence="1">
    <location>
        <begin position="4"/>
        <end position="271"/>
    </location>
</feature>
<evidence type="ECO:0000259" key="2">
    <source>
        <dbReference type="Pfam" id="PF01050"/>
    </source>
</evidence>
<dbReference type="CDD" id="cd02213">
    <property type="entry name" value="cupin_PMI_typeII_C"/>
    <property type="match status" value="1"/>
</dbReference>
<evidence type="ECO:0000313" key="4">
    <source>
        <dbReference type="Proteomes" id="UP000653578"/>
    </source>
</evidence>